<keyword evidence="3" id="KW-1185">Reference proteome</keyword>
<reference evidence="2 3" key="1">
    <citation type="journal article" date="2024" name="BMC Genomics">
        <title>De novo assembly and annotation of Popillia japonica's genome with initial clues to its potential as an invasive pest.</title>
        <authorList>
            <person name="Cucini C."/>
            <person name="Boschi S."/>
            <person name="Funari R."/>
            <person name="Cardaioli E."/>
            <person name="Iannotti N."/>
            <person name="Marturano G."/>
            <person name="Paoli F."/>
            <person name="Bruttini M."/>
            <person name="Carapelli A."/>
            <person name="Frati F."/>
            <person name="Nardi F."/>
        </authorList>
    </citation>
    <scope>NUCLEOTIDE SEQUENCE [LARGE SCALE GENOMIC DNA]</scope>
    <source>
        <strain evidence="2">DMR45628</strain>
    </source>
</reference>
<dbReference type="Proteomes" id="UP001458880">
    <property type="component" value="Unassembled WGS sequence"/>
</dbReference>
<feature type="region of interest" description="Disordered" evidence="1">
    <location>
        <begin position="1"/>
        <end position="34"/>
    </location>
</feature>
<proteinExistence type="predicted"/>
<evidence type="ECO:0000313" key="3">
    <source>
        <dbReference type="Proteomes" id="UP001458880"/>
    </source>
</evidence>
<gene>
    <name evidence="2" type="ORF">QE152_g15999</name>
</gene>
<feature type="compositionally biased region" description="Acidic residues" evidence="1">
    <location>
        <begin position="1"/>
        <end position="23"/>
    </location>
</feature>
<dbReference type="AlphaFoldDB" id="A0AAW1L694"/>
<organism evidence="2 3">
    <name type="scientific">Popillia japonica</name>
    <name type="common">Japanese beetle</name>
    <dbReference type="NCBI Taxonomy" id="7064"/>
    <lineage>
        <taxon>Eukaryota</taxon>
        <taxon>Metazoa</taxon>
        <taxon>Ecdysozoa</taxon>
        <taxon>Arthropoda</taxon>
        <taxon>Hexapoda</taxon>
        <taxon>Insecta</taxon>
        <taxon>Pterygota</taxon>
        <taxon>Neoptera</taxon>
        <taxon>Endopterygota</taxon>
        <taxon>Coleoptera</taxon>
        <taxon>Polyphaga</taxon>
        <taxon>Scarabaeiformia</taxon>
        <taxon>Scarabaeidae</taxon>
        <taxon>Rutelinae</taxon>
        <taxon>Popillia</taxon>
    </lineage>
</organism>
<sequence length="91" mass="10224">MDESYEEMSYDCAPEDDEEEEWASSDQDVGKDSVNIDYSIDEESDHDEGNDANNLRNTVLFEILWVENGIPRPEFPFTGNSGGQISPNANS</sequence>
<evidence type="ECO:0000256" key="1">
    <source>
        <dbReference type="SAM" id="MobiDB-lite"/>
    </source>
</evidence>
<name>A0AAW1L694_POPJA</name>
<accession>A0AAW1L694</accession>
<feature type="region of interest" description="Disordered" evidence="1">
    <location>
        <begin position="72"/>
        <end position="91"/>
    </location>
</feature>
<protein>
    <submittedName>
        <fullName evidence="2">Uncharacterized protein</fullName>
    </submittedName>
</protein>
<dbReference type="EMBL" id="JASPKY010000162">
    <property type="protein sequence ID" value="KAK9729250.1"/>
    <property type="molecule type" value="Genomic_DNA"/>
</dbReference>
<comment type="caution">
    <text evidence="2">The sequence shown here is derived from an EMBL/GenBank/DDBJ whole genome shotgun (WGS) entry which is preliminary data.</text>
</comment>
<evidence type="ECO:0000313" key="2">
    <source>
        <dbReference type="EMBL" id="KAK9729250.1"/>
    </source>
</evidence>